<reference evidence="1 2" key="1">
    <citation type="submission" date="2019-12" db="EMBL/GenBank/DDBJ databases">
        <title>Complete genome sequence of Leuconostoc lactis strain AVN1 provides insights into metabolic potential.</title>
        <authorList>
            <person name="Besrour N."/>
            <person name="Najjari A."/>
            <person name="Fhoula I."/>
            <person name="Jaballah S."/>
            <person name="Klibi N."/>
            <person name="Ouzari H.I."/>
        </authorList>
    </citation>
    <scope>NUCLEOTIDE SEQUENCE [LARGE SCALE GENOMIC DNA]</scope>
    <source>
        <strain evidence="1 2">AVN1</strain>
    </source>
</reference>
<organism evidence="1 2">
    <name type="scientific">Leuconostoc lactis</name>
    <dbReference type="NCBI Taxonomy" id="1246"/>
    <lineage>
        <taxon>Bacteria</taxon>
        <taxon>Bacillati</taxon>
        <taxon>Bacillota</taxon>
        <taxon>Bacilli</taxon>
        <taxon>Lactobacillales</taxon>
        <taxon>Lactobacillaceae</taxon>
        <taxon>Leuconostoc</taxon>
    </lineage>
</organism>
<name>A0A6L7AF06_LEULA</name>
<dbReference type="AlphaFoldDB" id="A0A6L7AF06"/>
<proteinExistence type="predicted"/>
<evidence type="ECO:0000313" key="1">
    <source>
        <dbReference type="EMBL" id="MWN20991.1"/>
    </source>
</evidence>
<dbReference type="RefSeq" id="WP_029509299.1">
    <property type="nucleotide sequence ID" value="NZ_CALTUT010000002.1"/>
</dbReference>
<gene>
    <name evidence="1" type="ORF">GQS40_04790</name>
</gene>
<accession>A0A6L7AF06</accession>
<dbReference type="EMBL" id="WSZI01000013">
    <property type="protein sequence ID" value="MWN20991.1"/>
    <property type="molecule type" value="Genomic_DNA"/>
</dbReference>
<comment type="caution">
    <text evidence="1">The sequence shown here is derived from an EMBL/GenBank/DDBJ whole genome shotgun (WGS) entry which is preliminary data.</text>
</comment>
<protein>
    <submittedName>
        <fullName evidence="1">Uncharacterized protein</fullName>
    </submittedName>
</protein>
<evidence type="ECO:0000313" key="2">
    <source>
        <dbReference type="Proteomes" id="UP000478636"/>
    </source>
</evidence>
<dbReference type="Proteomes" id="UP000478636">
    <property type="component" value="Unassembled WGS sequence"/>
</dbReference>
<dbReference type="KEGG" id="llf:BCR17_00620"/>
<sequence length="76" mass="8538">MAEILCILWLIATLIFMLLLVVFFVDKINKRPSAINLRTLIIAFFVVFVFFAGIIGAAIMDAAETQPTAYQTKQTQ</sequence>